<accession>A0A0W8FL57</accession>
<gene>
    <name evidence="1" type="ORF">ASZ90_008798</name>
</gene>
<name>A0A0W8FL57_9ZZZZ</name>
<protein>
    <submittedName>
        <fullName evidence="1">Uncharacterized protein</fullName>
    </submittedName>
</protein>
<comment type="caution">
    <text evidence="1">The sequence shown here is derived from an EMBL/GenBank/DDBJ whole genome shotgun (WGS) entry which is preliminary data.</text>
</comment>
<proteinExistence type="predicted"/>
<dbReference type="AlphaFoldDB" id="A0A0W8FL57"/>
<evidence type="ECO:0000313" key="1">
    <source>
        <dbReference type="EMBL" id="KUG21442.1"/>
    </source>
</evidence>
<sequence>MVKQVPIYWDEICPSQLCWRDSEPVDPIWDPKVNNPCSAAERDNSL</sequence>
<organism evidence="1">
    <name type="scientific">hydrocarbon metagenome</name>
    <dbReference type="NCBI Taxonomy" id="938273"/>
    <lineage>
        <taxon>unclassified sequences</taxon>
        <taxon>metagenomes</taxon>
        <taxon>ecological metagenomes</taxon>
    </lineage>
</organism>
<dbReference type="EMBL" id="LNQE01001062">
    <property type="protein sequence ID" value="KUG21442.1"/>
    <property type="molecule type" value="Genomic_DNA"/>
</dbReference>
<reference evidence="1" key="1">
    <citation type="journal article" date="2015" name="Proc. Natl. Acad. Sci. U.S.A.">
        <title>Networks of energetic and metabolic interactions define dynamics in microbial communities.</title>
        <authorList>
            <person name="Embree M."/>
            <person name="Liu J.K."/>
            <person name="Al-Bassam M.M."/>
            <person name="Zengler K."/>
        </authorList>
    </citation>
    <scope>NUCLEOTIDE SEQUENCE</scope>
</reference>